<dbReference type="Pfam" id="PF20266">
    <property type="entry name" value="Mab-21_C"/>
    <property type="match status" value="1"/>
</dbReference>
<evidence type="ECO:0000256" key="6">
    <source>
        <dbReference type="ARBA" id="ARBA00022723"/>
    </source>
</evidence>
<dbReference type="InterPro" id="IPR024810">
    <property type="entry name" value="MAB21L/cGLR"/>
</dbReference>
<dbReference type="GO" id="GO:0005524">
    <property type="term" value="F:ATP binding"/>
    <property type="evidence" value="ECO:0007669"/>
    <property type="project" value="UniProtKB-KW"/>
</dbReference>
<dbReference type="Proteomes" id="UP000037069">
    <property type="component" value="Unassembled WGS sequence"/>
</dbReference>
<keyword evidence="11" id="KW-0464">Manganese</keyword>
<sequence>MCTFNDHLQEIHNKISIKDYDRRPYTEMFDNVRNWLMKEMCNADPVFKEMYKGTTLFGSYLNRVRIVTPSEFDVFILLDLPFDFNVTTHPERPGFVQISSDKWQCYDTSSKNKKKYRGMFRQHTIEGLNRNKLQRWIMGIIEHVLSHAPMPAGYNIKHTRCLVAQNIYVQEKQWPYKTISIDFVPAIIMPEEYMKPLVRKRVCVKPEYYETFLAIPKPLMGCGPKGSRRLTFQLVNPTAECDIIWNKQNLKVVYRLLKSLRNQYGLNRLKSYFLTAVFLQQVNKCTDKFWQQSIGDIFIFMLDKLIVYFDQAHLPYYWVSGFNLLSILKPEEITEYADILADAYNDLYKLAGENYVTYSQVLKHFKTTLK</sequence>
<proteinExistence type="inferred from homology"/>
<keyword evidence="7" id="KW-0547">Nucleotide-binding</keyword>
<evidence type="ECO:0000256" key="9">
    <source>
        <dbReference type="ARBA" id="ARBA00022842"/>
    </source>
</evidence>
<dbReference type="InterPro" id="IPR046903">
    <property type="entry name" value="Mab-21-like_nuc_Trfase"/>
</dbReference>
<evidence type="ECO:0000259" key="13">
    <source>
        <dbReference type="Pfam" id="PF20266"/>
    </source>
</evidence>
<comment type="cofactor">
    <cofactor evidence="2">
        <name>Mg(2+)</name>
        <dbReference type="ChEBI" id="CHEBI:18420"/>
    </cofactor>
</comment>
<keyword evidence="6" id="KW-0479">Metal-binding</keyword>
<dbReference type="PANTHER" id="PTHR10656">
    <property type="entry name" value="CELL FATE DETERMINING PROTEIN MAB21-RELATED"/>
    <property type="match status" value="1"/>
</dbReference>
<evidence type="ECO:0000256" key="8">
    <source>
        <dbReference type="ARBA" id="ARBA00022840"/>
    </source>
</evidence>
<evidence type="ECO:0000256" key="3">
    <source>
        <dbReference type="ARBA" id="ARBA00008307"/>
    </source>
</evidence>
<comment type="caution">
    <text evidence="14">The sequence shown here is derived from an EMBL/GenBank/DDBJ whole genome shotgun (WGS) entry which is preliminary data.</text>
</comment>
<organism evidence="14 15">
    <name type="scientific">Lucilia cuprina</name>
    <name type="common">Green bottle fly</name>
    <name type="synonym">Australian sheep blowfly</name>
    <dbReference type="NCBI Taxonomy" id="7375"/>
    <lineage>
        <taxon>Eukaryota</taxon>
        <taxon>Metazoa</taxon>
        <taxon>Ecdysozoa</taxon>
        <taxon>Arthropoda</taxon>
        <taxon>Hexapoda</taxon>
        <taxon>Insecta</taxon>
        <taxon>Pterygota</taxon>
        <taxon>Neoptera</taxon>
        <taxon>Endopterygota</taxon>
        <taxon>Diptera</taxon>
        <taxon>Brachycera</taxon>
        <taxon>Muscomorpha</taxon>
        <taxon>Oestroidea</taxon>
        <taxon>Calliphoridae</taxon>
        <taxon>Luciliinae</taxon>
        <taxon>Lucilia</taxon>
    </lineage>
</organism>
<dbReference type="GO" id="GO:0016779">
    <property type="term" value="F:nucleotidyltransferase activity"/>
    <property type="evidence" value="ECO:0007669"/>
    <property type="project" value="UniProtKB-KW"/>
</dbReference>
<evidence type="ECO:0000256" key="4">
    <source>
        <dbReference type="ARBA" id="ARBA00022679"/>
    </source>
</evidence>
<keyword evidence="15" id="KW-1185">Reference proteome</keyword>
<name>A0A0L0BP95_LUCCU</name>
<dbReference type="AlphaFoldDB" id="A0A0L0BP95"/>
<protein>
    <submittedName>
        <fullName evidence="14">Uncharacterized protein</fullName>
    </submittedName>
</protein>
<dbReference type="GO" id="GO:0046872">
    <property type="term" value="F:metal ion binding"/>
    <property type="evidence" value="ECO:0007669"/>
    <property type="project" value="UniProtKB-KW"/>
</dbReference>
<keyword evidence="4" id="KW-0808">Transferase</keyword>
<dbReference type="OMA" id="HWEREIM"/>
<accession>A0A0L0BP95</accession>
<comment type="cofactor">
    <cofactor evidence="1">
        <name>Mn(2+)</name>
        <dbReference type="ChEBI" id="CHEBI:29035"/>
    </cofactor>
</comment>
<keyword evidence="5" id="KW-0548">Nucleotidyltransferase</keyword>
<dbReference type="Pfam" id="PF03281">
    <property type="entry name" value="Mab-21"/>
    <property type="match status" value="1"/>
</dbReference>
<gene>
    <name evidence="14" type="ORF">FF38_03193</name>
</gene>
<evidence type="ECO:0000256" key="7">
    <source>
        <dbReference type="ARBA" id="ARBA00022741"/>
    </source>
</evidence>
<dbReference type="OrthoDB" id="6054650at2759"/>
<feature type="domain" description="Mab-21-like HhH/H2TH-like" evidence="13">
    <location>
        <begin position="250"/>
        <end position="340"/>
    </location>
</feature>
<evidence type="ECO:0000256" key="10">
    <source>
        <dbReference type="ARBA" id="ARBA00023134"/>
    </source>
</evidence>
<evidence type="ECO:0000256" key="11">
    <source>
        <dbReference type="ARBA" id="ARBA00023211"/>
    </source>
</evidence>
<dbReference type="Gene3D" id="3.30.460.90">
    <property type="match status" value="1"/>
</dbReference>
<dbReference type="PANTHER" id="PTHR10656:SF42">
    <property type="entry name" value="CYCLIC GMP-AMP SYNTHASE-LIKE PROTEIN-RELATED"/>
    <property type="match status" value="1"/>
</dbReference>
<evidence type="ECO:0000256" key="2">
    <source>
        <dbReference type="ARBA" id="ARBA00001946"/>
    </source>
</evidence>
<feature type="domain" description="Mab-21-like nucleotidyltransferase" evidence="12">
    <location>
        <begin position="60"/>
        <end position="191"/>
    </location>
</feature>
<evidence type="ECO:0000256" key="5">
    <source>
        <dbReference type="ARBA" id="ARBA00022695"/>
    </source>
</evidence>
<evidence type="ECO:0000313" key="14">
    <source>
        <dbReference type="EMBL" id="KNC21808.1"/>
    </source>
</evidence>
<dbReference type="GO" id="GO:0005525">
    <property type="term" value="F:GTP binding"/>
    <property type="evidence" value="ECO:0007669"/>
    <property type="project" value="UniProtKB-KW"/>
</dbReference>
<dbReference type="SMART" id="SM01265">
    <property type="entry name" value="Mab-21"/>
    <property type="match status" value="1"/>
</dbReference>
<dbReference type="InterPro" id="IPR046906">
    <property type="entry name" value="Mab-21_HhH/H2TH-like"/>
</dbReference>
<dbReference type="Gene3D" id="1.10.1410.40">
    <property type="match status" value="1"/>
</dbReference>
<keyword evidence="10" id="KW-0342">GTP-binding</keyword>
<reference evidence="14 15" key="1">
    <citation type="journal article" date="2015" name="Nat. Commun.">
        <title>Lucilia cuprina genome unlocks parasitic fly biology to underpin future interventions.</title>
        <authorList>
            <person name="Anstead C.A."/>
            <person name="Korhonen P.K."/>
            <person name="Young N.D."/>
            <person name="Hall R.S."/>
            <person name="Jex A.R."/>
            <person name="Murali S.C."/>
            <person name="Hughes D.S."/>
            <person name="Lee S.F."/>
            <person name="Perry T."/>
            <person name="Stroehlein A.J."/>
            <person name="Ansell B.R."/>
            <person name="Breugelmans B."/>
            <person name="Hofmann A."/>
            <person name="Qu J."/>
            <person name="Dugan S."/>
            <person name="Lee S.L."/>
            <person name="Chao H."/>
            <person name="Dinh H."/>
            <person name="Han Y."/>
            <person name="Doddapaneni H.V."/>
            <person name="Worley K.C."/>
            <person name="Muzny D.M."/>
            <person name="Ioannidis P."/>
            <person name="Waterhouse R.M."/>
            <person name="Zdobnov E.M."/>
            <person name="James P.J."/>
            <person name="Bagnall N.H."/>
            <person name="Kotze A.C."/>
            <person name="Gibbs R.A."/>
            <person name="Richards S."/>
            <person name="Batterham P."/>
            <person name="Gasser R.B."/>
        </authorList>
    </citation>
    <scope>NUCLEOTIDE SEQUENCE [LARGE SCALE GENOMIC DNA]</scope>
    <source>
        <strain evidence="14 15">LS</strain>
        <tissue evidence="14">Full body</tissue>
    </source>
</reference>
<dbReference type="EMBL" id="JRES01001578">
    <property type="protein sequence ID" value="KNC21808.1"/>
    <property type="molecule type" value="Genomic_DNA"/>
</dbReference>
<keyword evidence="9" id="KW-0460">Magnesium</keyword>
<keyword evidence="8" id="KW-0067">ATP-binding</keyword>
<evidence type="ECO:0000256" key="1">
    <source>
        <dbReference type="ARBA" id="ARBA00001936"/>
    </source>
</evidence>
<evidence type="ECO:0000313" key="15">
    <source>
        <dbReference type="Proteomes" id="UP000037069"/>
    </source>
</evidence>
<evidence type="ECO:0000259" key="12">
    <source>
        <dbReference type="Pfam" id="PF03281"/>
    </source>
</evidence>
<comment type="similarity">
    <text evidence="3">Belongs to the mab-21 family.</text>
</comment>